<dbReference type="SUPFAM" id="SSF82185">
    <property type="entry name" value="Histone H3 K4-specific methyltransferase SET7/9 N-terminal domain"/>
    <property type="match status" value="1"/>
</dbReference>
<protein>
    <recommendedName>
        <fullName evidence="3">Toxin-antitoxin system YwqK family antitoxin</fullName>
    </recommendedName>
</protein>
<accession>A0ABY7LWY7</accession>
<name>A0ABY7LWY7_9BACT</name>
<geneLocation type="plasmid" evidence="1 2">
    <name>unnamed3</name>
</geneLocation>
<dbReference type="InterPro" id="IPR011652">
    <property type="entry name" value="MORN_2"/>
</dbReference>
<proteinExistence type="predicted"/>
<dbReference type="Pfam" id="PF07661">
    <property type="entry name" value="MORN_2"/>
    <property type="match status" value="1"/>
</dbReference>
<evidence type="ECO:0008006" key="3">
    <source>
        <dbReference type="Google" id="ProtNLM"/>
    </source>
</evidence>
<evidence type="ECO:0000313" key="1">
    <source>
        <dbReference type="EMBL" id="WBA44384.1"/>
    </source>
</evidence>
<keyword evidence="2" id="KW-1185">Reference proteome</keyword>
<dbReference type="EMBL" id="CP114770">
    <property type="protein sequence ID" value="WBA44384.1"/>
    <property type="molecule type" value="Genomic_DNA"/>
</dbReference>
<dbReference type="RefSeq" id="WP_269562402.1">
    <property type="nucleotide sequence ID" value="NZ_CP114770.1"/>
</dbReference>
<gene>
    <name evidence="1" type="ORF">O3303_21775</name>
</gene>
<keyword evidence="1" id="KW-0614">Plasmid</keyword>
<organism evidence="1 2">
    <name type="scientific">Hymenobacter canadensis</name>
    <dbReference type="NCBI Taxonomy" id="2999067"/>
    <lineage>
        <taxon>Bacteria</taxon>
        <taxon>Pseudomonadati</taxon>
        <taxon>Bacteroidota</taxon>
        <taxon>Cytophagia</taxon>
        <taxon>Cytophagales</taxon>
        <taxon>Hymenobacteraceae</taxon>
        <taxon>Hymenobacter</taxon>
    </lineage>
</organism>
<evidence type="ECO:0000313" key="2">
    <source>
        <dbReference type="Proteomes" id="UP001211005"/>
    </source>
</evidence>
<dbReference type="PROSITE" id="PS51257">
    <property type="entry name" value="PROKAR_LIPOPROTEIN"/>
    <property type="match status" value="1"/>
</dbReference>
<sequence>MMRLFPIQLIFLCVIGLLSSCEPKVNRRYYPTGQLQYVDSLDRSGHVRSITLFRRDGTLESTSPLKNDSVHGIVKWYDEKGQLESTEVWDNGKKNGLVNEFYPNGVRKCLKVMRGNITVDTSNFYYPTGQFVRFPESSASCE</sequence>
<dbReference type="Proteomes" id="UP001211005">
    <property type="component" value="Plasmid unnamed3"/>
</dbReference>
<reference evidence="1 2" key="1">
    <citation type="submission" date="2022-12" db="EMBL/GenBank/DDBJ databases">
        <title>Hymenobacter canadensis sp. nov. isolated from lake water of the Cambridge Bay, Canada.</title>
        <authorList>
            <person name="Kim W.H."/>
            <person name="Lee Y.M."/>
        </authorList>
    </citation>
    <scope>NUCLEOTIDE SEQUENCE [LARGE SCALE GENOMIC DNA]</scope>
    <source>
        <strain evidence="1 2">PAMC 29467</strain>
        <plasmid evidence="1 2">unnamed3</plasmid>
    </source>
</reference>
<dbReference type="Gene3D" id="3.90.930.1">
    <property type="match status" value="1"/>
</dbReference>